<dbReference type="Proteomes" id="UP000576082">
    <property type="component" value="Unassembled WGS sequence"/>
</dbReference>
<gene>
    <name evidence="1" type="ORF">HHU12_25905</name>
</gene>
<dbReference type="RefSeq" id="WP_169659643.1">
    <property type="nucleotide sequence ID" value="NZ_JABANE010000098.1"/>
</dbReference>
<accession>A0A7X9XC49</accession>
<protein>
    <submittedName>
        <fullName evidence="1">Uncharacterized protein</fullName>
    </submittedName>
</protein>
<organism evidence="1 2">
    <name type="scientific">Flammeovirga aprica JL-4</name>
    <dbReference type="NCBI Taxonomy" id="694437"/>
    <lineage>
        <taxon>Bacteria</taxon>
        <taxon>Pseudomonadati</taxon>
        <taxon>Bacteroidota</taxon>
        <taxon>Cytophagia</taxon>
        <taxon>Cytophagales</taxon>
        <taxon>Flammeovirgaceae</taxon>
        <taxon>Flammeovirga</taxon>
    </lineage>
</organism>
<keyword evidence="2" id="KW-1185">Reference proteome</keyword>
<evidence type="ECO:0000313" key="2">
    <source>
        <dbReference type="Proteomes" id="UP000576082"/>
    </source>
</evidence>
<proteinExistence type="predicted"/>
<dbReference type="EMBL" id="JABANE010000098">
    <property type="protein sequence ID" value="NME71427.1"/>
    <property type="molecule type" value="Genomic_DNA"/>
</dbReference>
<comment type="caution">
    <text evidence="1">The sequence shown here is derived from an EMBL/GenBank/DDBJ whole genome shotgun (WGS) entry which is preliminary data.</text>
</comment>
<name>A0A7X9XC49_9BACT</name>
<dbReference type="AlphaFoldDB" id="A0A7X9XC49"/>
<reference evidence="1 2" key="1">
    <citation type="submission" date="2020-04" db="EMBL/GenBank/DDBJ databases">
        <title>Flammeovirga sp. SR4, a novel species isolated from seawater.</title>
        <authorList>
            <person name="Wang X."/>
        </authorList>
    </citation>
    <scope>NUCLEOTIDE SEQUENCE [LARGE SCALE GENOMIC DNA]</scope>
    <source>
        <strain evidence="1 2">ATCC 23126</strain>
    </source>
</reference>
<evidence type="ECO:0000313" key="1">
    <source>
        <dbReference type="EMBL" id="NME71427.1"/>
    </source>
</evidence>
<sequence length="120" mass="14223">MTINPVFDMTYANHIDSIQKIISKEYDDKMSVSLNDIISSYTVGFDFQDKKDITENILLIYNIDYRKHSMYLSDTSFVLKKTIEEHLTSFNIDLVEKEEQWKDFLDAVEMESMIYKKGNR</sequence>